<reference evidence="12 13" key="1">
    <citation type="submission" date="2019-03" db="EMBL/GenBank/DDBJ databases">
        <title>Genomic Encyclopedia of Type Strains, Phase IV (KMG-IV): sequencing the most valuable type-strain genomes for metagenomic binning, comparative biology and taxonomic classification.</title>
        <authorList>
            <person name="Goeker M."/>
        </authorList>
    </citation>
    <scope>NUCLEOTIDE SEQUENCE [LARGE SCALE GENOMIC DNA]</scope>
    <source>
        <strain evidence="12 13">DSM 28867</strain>
    </source>
</reference>
<dbReference type="InterPro" id="IPR001095">
    <property type="entry name" value="Acetyl_CoA_COase_a_su"/>
</dbReference>
<dbReference type="GO" id="GO:0006633">
    <property type="term" value="P:fatty acid biosynthetic process"/>
    <property type="evidence" value="ECO:0007669"/>
    <property type="project" value="UniProtKB-KW"/>
</dbReference>
<dbReference type="NCBIfam" id="TIGR00513">
    <property type="entry name" value="accA"/>
    <property type="match status" value="1"/>
</dbReference>
<evidence type="ECO:0000256" key="10">
    <source>
        <dbReference type="HAMAP-Rule" id="MF_00823"/>
    </source>
</evidence>
<keyword evidence="13" id="KW-1185">Reference proteome</keyword>
<dbReference type="SUPFAM" id="SSF52096">
    <property type="entry name" value="ClpP/crotonase"/>
    <property type="match status" value="1"/>
</dbReference>
<dbReference type="HAMAP" id="MF_00823">
    <property type="entry name" value="AcetylCoA_CT_alpha"/>
    <property type="match status" value="1"/>
</dbReference>
<keyword evidence="3 10" id="KW-0808">Transferase</keyword>
<dbReference type="InterPro" id="IPR029045">
    <property type="entry name" value="ClpP/crotonase-like_dom_sf"/>
</dbReference>
<comment type="subunit">
    <text evidence="10">Acetyl-CoA carboxylase is a heterohexamer composed of biotin carboxyl carrier protein (AccB), biotin carboxylase (AccC) and two subunits each of ACCase subunit alpha (AccA) and ACCase subunit beta (AccD).</text>
</comment>
<dbReference type="EC" id="2.1.3.15" evidence="10"/>
<dbReference type="NCBIfam" id="NF004344">
    <property type="entry name" value="PRK05724.1"/>
    <property type="match status" value="1"/>
</dbReference>
<proteinExistence type="inferred from homology"/>
<name>A0A4R7ZC19_9FIRM</name>
<dbReference type="AlphaFoldDB" id="A0A4R7ZC19"/>
<comment type="similarity">
    <text evidence="10">Belongs to the AccA family.</text>
</comment>
<dbReference type="GO" id="GO:0003989">
    <property type="term" value="F:acetyl-CoA carboxylase activity"/>
    <property type="evidence" value="ECO:0007669"/>
    <property type="project" value="InterPro"/>
</dbReference>
<dbReference type="RefSeq" id="WP_134170432.1">
    <property type="nucleotide sequence ID" value="NZ_SODD01000033.1"/>
</dbReference>
<keyword evidence="7 10" id="KW-0443">Lipid metabolism</keyword>
<comment type="subcellular location">
    <subcellularLocation>
        <location evidence="10">Cytoplasm</location>
    </subcellularLocation>
</comment>
<evidence type="ECO:0000256" key="1">
    <source>
        <dbReference type="ARBA" id="ARBA00004956"/>
    </source>
</evidence>
<dbReference type="Pfam" id="PF03255">
    <property type="entry name" value="ACCA"/>
    <property type="match status" value="1"/>
</dbReference>
<keyword evidence="10" id="KW-0963">Cytoplasm</keyword>
<keyword evidence="4 10" id="KW-0547">Nucleotide-binding</keyword>
<gene>
    <name evidence="10" type="primary">accA</name>
    <name evidence="12" type="ORF">EDD63_1335</name>
</gene>
<keyword evidence="6 10" id="KW-0067">ATP-binding</keyword>
<dbReference type="EMBL" id="SODD01000033">
    <property type="protein sequence ID" value="TDW14722.1"/>
    <property type="molecule type" value="Genomic_DNA"/>
</dbReference>
<dbReference type="NCBIfam" id="NF041504">
    <property type="entry name" value="AccA_sub"/>
    <property type="match status" value="1"/>
</dbReference>
<evidence type="ECO:0000313" key="13">
    <source>
        <dbReference type="Proteomes" id="UP000294743"/>
    </source>
</evidence>
<keyword evidence="8 10" id="KW-0275">Fatty acid biosynthesis</keyword>
<comment type="pathway">
    <text evidence="1 10">Lipid metabolism; malonyl-CoA biosynthesis; malonyl-CoA from acetyl-CoA: step 1/1.</text>
</comment>
<sequence length="312" mass="34886">MNLKECEILIQSLEAEKAKADNMDPSYYAEIDAQILRIQEETYKNLEAWDRVYLARHSERPKAQDYIALLFPDFMELHGDRGVRDDKALIGGLATFEGKAVTVLAQAKGKNTEENLERNFGMCSPEGYRKALRLAKQAEKFKRPIINLVDTSGAFPGKEAEERGQAEAIAKCLEVFSTLEVPIISIVIGEGGSGGALALSVADRLAMLENAVYSILSPEGFASILWKDASLAKEAAKQMKLTSYDLLSKKVIDAIIKEPLGGAQKDVKEVANSMHIYIRDELKQLQKLKTKDLIEKRYEKYRRMGSEAYEES</sequence>
<evidence type="ECO:0000256" key="5">
    <source>
        <dbReference type="ARBA" id="ARBA00022832"/>
    </source>
</evidence>
<evidence type="ECO:0000259" key="11">
    <source>
        <dbReference type="PROSITE" id="PS50989"/>
    </source>
</evidence>
<protein>
    <recommendedName>
        <fullName evidence="10">Acetyl-coenzyme A carboxylase carboxyl transferase subunit alpha</fullName>
        <shortName evidence="10">ACCase subunit alpha</shortName>
        <shortName evidence="10">Acetyl-CoA carboxylase carboxyltransferase subunit alpha</shortName>
        <ecNumber evidence="10">2.1.3.15</ecNumber>
    </recommendedName>
</protein>
<evidence type="ECO:0000256" key="6">
    <source>
        <dbReference type="ARBA" id="ARBA00022840"/>
    </source>
</evidence>
<dbReference type="GO" id="GO:0009317">
    <property type="term" value="C:acetyl-CoA carboxylase complex"/>
    <property type="evidence" value="ECO:0007669"/>
    <property type="project" value="InterPro"/>
</dbReference>
<evidence type="ECO:0000256" key="2">
    <source>
        <dbReference type="ARBA" id="ARBA00022516"/>
    </source>
</evidence>
<comment type="function">
    <text evidence="10">Component of the acetyl coenzyme A carboxylase (ACC) complex. First, biotin carboxylase catalyzes the carboxylation of biotin on its carrier protein (BCCP) and then the CO(2) group is transferred by the carboxyltransferase to acetyl-CoA to form malonyl-CoA.</text>
</comment>
<comment type="caution">
    <text evidence="12">The sequence shown here is derived from an EMBL/GenBank/DDBJ whole genome shotgun (WGS) entry which is preliminary data.</text>
</comment>
<dbReference type="PANTHER" id="PTHR42853:SF3">
    <property type="entry name" value="ACETYL-COENZYME A CARBOXYLASE CARBOXYL TRANSFERASE SUBUNIT ALPHA, CHLOROPLASTIC"/>
    <property type="match status" value="1"/>
</dbReference>
<dbReference type="Proteomes" id="UP000294743">
    <property type="component" value="Unassembled WGS sequence"/>
</dbReference>
<dbReference type="GO" id="GO:2001295">
    <property type="term" value="P:malonyl-CoA biosynthetic process"/>
    <property type="evidence" value="ECO:0007669"/>
    <property type="project" value="UniProtKB-UniRule"/>
</dbReference>
<keyword evidence="5 10" id="KW-0276">Fatty acid metabolism</keyword>
<evidence type="ECO:0000256" key="9">
    <source>
        <dbReference type="ARBA" id="ARBA00049152"/>
    </source>
</evidence>
<dbReference type="PRINTS" id="PR01069">
    <property type="entry name" value="ACCCTRFRASEA"/>
</dbReference>
<evidence type="ECO:0000256" key="3">
    <source>
        <dbReference type="ARBA" id="ARBA00022679"/>
    </source>
</evidence>
<evidence type="ECO:0000313" key="12">
    <source>
        <dbReference type="EMBL" id="TDW14722.1"/>
    </source>
</evidence>
<evidence type="ECO:0000256" key="8">
    <source>
        <dbReference type="ARBA" id="ARBA00023160"/>
    </source>
</evidence>
<comment type="catalytic activity">
    <reaction evidence="9 10">
        <text>N(6)-carboxybiotinyl-L-lysyl-[protein] + acetyl-CoA = N(6)-biotinyl-L-lysyl-[protein] + malonyl-CoA</text>
        <dbReference type="Rhea" id="RHEA:54728"/>
        <dbReference type="Rhea" id="RHEA-COMP:10505"/>
        <dbReference type="Rhea" id="RHEA-COMP:10506"/>
        <dbReference type="ChEBI" id="CHEBI:57288"/>
        <dbReference type="ChEBI" id="CHEBI:57384"/>
        <dbReference type="ChEBI" id="CHEBI:83144"/>
        <dbReference type="ChEBI" id="CHEBI:83145"/>
        <dbReference type="EC" id="2.1.3.15"/>
    </reaction>
</comment>
<organism evidence="12 13">
    <name type="scientific">Breznakia blatticola</name>
    <dbReference type="NCBI Taxonomy" id="1754012"/>
    <lineage>
        <taxon>Bacteria</taxon>
        <taxon>Bacillati</taxon>
        <taxon>Bacillota</taxon>
        <taxon>Erysipelotrichia</taxon>
        <taxon>Erysipelotrichales</taxon>
        <taxon>Erysipelotrichaceae</taxon>
        <taxon>Breznakia</taxon>
    </lineage>
</organism>
<dbReference type="InterPro" id="IPR011763">
    <property type="entry name" value="COA_CT_C"/>
</dbReference>
<dbReference type="GO" id="GO:0016743">
    <property type="term" value="F:carboxyl- or carbamoyltransferase activity"/>
    <property type="evidence" value="ECO:0007669"/>
    <property type="project" value="UniProtKB-UniRule"/>
</dbReference>
<evidence type="ECO:0000256" key="7">
    <source>
        <dbReference type="ARBA" id="ARBA00023098"/>
    </source>
</evidence>
<dbReference type="Gene3D" id="3.90.226.10">
    <property type="entry name" value="2-enoyl-CoA Hydratase, Chain A, domain 1"/>
    <property type="match status" value="1"/>
</dbReference>
<dbReference type="GO" id="GO:0005524">
    <property type="term" value="F:ATP binding"/>
    <property type="evidence" value="ECO:0007669"/>
    <property type="project" value="UniProtKB-KW"/>
</dbReference>
<dbReference type="PROSITE" id="PS50989">
    <property type="entry name" value="COA_CT_CTER"/>
    <property type="match status" value="1"/>
</dbReference>
<dbReference type="OrthoDB" id="9808023at2"/>
<accession>A0A4R7ZC19</accession>
<feature type="domain" description="CoA carboxyltransferase C-terminal" evidence="11">
    <location>
        <begin position="30"/>
        <end position="284"/>
    </location>
</feature>
<dbReference type="PANTHER" id="PTHR42853">
    <property type="entry name" value="ACETYL-COENZYME A CARBOXYLASE CARBOXYL TRANSFERASE SUBUNIT ALPHA"/>
    <property type="match status" value="1"/>
</dbReference>
<evidence type="ECO:0000256" key="4">
    <source>
        <dbReference type="ARBA" id="ARBA00022741"/>
    </source>
</evidence>
<dbReference type="UniPathway" id="UPA00655">
    <property type="reaction ID" value="UER00711"/>
</dbReference>
<keyword evidence="2 10" id="KW-0444">Lipid biosynthesis</keyword>